<accession>A0A2C9DD94</accession>
<dbReference type="Proteomes" id="UP000223606">
    <property type="component" value="Chromosome 1"/>
</dbReference>
<dbReference type="InterPro" id="IPR051531">
    <property type="entry name" value="N-acetyltransferase"/>
</dbReference>
<evidence type="ECO:0000313" key="3">
    <source>
        <dbReference type="Proteomes" id="UP000223606"/>
    </source>
</evidence>
<name>A0A2C9DD94_9HYPH</name>
<dbReference type="PANTHER" id="PTHR43792:SF1">
    <property type="entry name" value="N-ACETYLTRANSFERASE DOMAIN-CONTAINING PROTEIN"/>
    <property type="match status" value="1"/>
</dbReference>
<dbReference type="Pfam" id="PF13302">
    <property type="entry name" value="Acetyltransf_3"/>
    <property type="match status" value="1"/>
</dbReference>
<dbReference type="GO" id="GO:0016747">
    <property type="term" value="F:acyltransferase activity, transferring groups other than amino-acyl groups"/>
    <property type="evidence" value="ECO:0007669"/>
    <property type="project" value="InterPro"/>
</dbReference>
<dbReference type="PROSITE" id="PS51186">
    <property type="entry name" value="GNAT"/>
    <property type="match status" value="1"/>
</dbReference>
<proteinExistence type="predicted"/>
<dbReference type="InterPro" id="IPR016181">
    <property type="entry name" value="Acyl_CoA_acyltransferase"/>
</dbReference>
<keyword evidence="2" id="KW-0808">Transferase</keyword>
<protein>
    <submittedName>
        <fullName evidence="2">Acetyltransferase (GNAT) family protein</fullName>
    </submittedName>
</protein>
<dbReference type="EMBL" id="LT960614">
    <property type="protein sequence ID" value="SON57585.1"/>
    <property type="molecule type" value="Genomic_DNA"/>
</dbReference>
<sequence length="236" mass="25309">MASIGLSVNFGHLSLRCVSPEAARAGAAFSAGGLVGKMVEVMPQSMNETELLTPRLRLTALSRGDAFAIADALGNFAVSCWLARVPWPYRLEDAYAFLSQAELATLAGDVRIFAIRAEGEPALIGLVGLQGLREEPEIGYWLAEPHWGKGYASEAVAAVLDHTFSQLGFASVRSGVFLGNDPSLRIQKKLGFEIVGKSLRVCDARGGAQPHIDTRLKVANFRHAMMRKKADAAVEG</sequence>
<dbReference type="SUPFAM" id="SSF55729">
    <property type="entry name" value="Acyl-CoA N-acyltransferases (Nat)"/>
    <property type="match status" value="1"/>
</dbReference>
<dbReference type="KEGG" id="hdi:HDIA_4044"/>
<dbReference type="InterPro" id="IPR000182">
    <property type="entry name" value="GNAT_dom"/>
</dbReference>
<keyword evidence="3" id="KW-1185">Reference proteome</keyword>
<evidence type="ECO:0000313" key="2">
    <source>
        <dbReference type="EMBL" id="SON57585.1"/>
    </source>
</evidence>
<dbReference type="PANTHER" id="PTHR43792">
    <property type="entry name" value="GNAT FAMILY, PUTATIVE (AFU_ORTHOLOGUE AFUA_3G00765)-RELATED-RELATED"/>
    <property type="match status" value="1"/>
</dbReference>
<reference evidence="3" key="1">
    <citation type="submission" date="2017-09" db="EMBL/GenBank/DDBJ databases">
        <title>Genome sequence of Nannocystis excedens DSM 71.</title>
        <authorList>
            <person name="Blom J."/>
        </authorList>
    </citation>
    <scope>NUCLEOTIDE SEQUENCE [LARGE SCALE GENOMIC DNA]</scope>
    <source>
        <strain evidence="3">type strain: E19</strain>
    </source>
</reference>
<gene>
    <name evidence="2" type="ORF">HDIA_4044</name>
</gene>
<evidence type="ECO:0000259" key="1">
    <source>
        <dbReference type="PROSITE" id="PS51186"/>
    </source>
</evidence>
<organism evidence="2 3">
    <name type="scientific">Hartmannibacter diazotrophicus</name>
    <dbReference type="NCBI Taxonomy" id="1482074"/>
    <lineage>
        <taxon>Bacteria</taxon>
        <taxon>Pseudomonadati</taxon>
        <taxon>Pseudomonadota</taxon>
        <taxon>Alphaproteobacteria</taxon>
        <taxon>Hyphomicrobiales</taxon>
        <taxon>Pleomorphomonadaceae</taxon>
        <taxon>Hartmannibacter</taxon>
    </lineage>
</organism>
<feature type="domain" description="N-acetyltransferase" evidence="1">
    <location>
        <begin position="56"/>
        <end position="231"/>
    </location>
</feature>
<dbReference type="AlphaFoldDB" id="A0A2C9DD94"/>
<dbReference type="Gene3D" id="3.40.630.30">
    <property type="match status" value="1"/>
</dbReference>